<name>A0A6C0BCV8_9ZZZZ</name>
<organism evidence="1">
    <name type="scientific">viral metagenome</name>
    <dbReference type="NCBI Taxonomy" id="1070528"/>
    <lineage>
        <taxon>unclassified sequences</taxon>
        <taxon>metagenomes</taxon>
        <taxon>organismal metagenomes</taxon>
    </lineage>
</organism>
<reference evidence="1" key="1">
    <citation type="journal article" date="2020" name="Nature">
        <title>Giant virus diversity and host interactions through global metagenomics.</title>
        <authorList>
            <person name="Schulz F."/>
            <person name="Roux S."/>
            <person name="Paez-Espino D."/>
            <person name="Jungbluth S."/>
            <person name="Walsh D.A."/>
            <person name="Denef V.J."/>
            <person name="McMahon K.D."/>
            <person name="Konstantinidis K.T."/>
            <person name="Eloe-Fadrosh E.A."/>
            <person name="Kyrpides N.C."/>
            <person name="Woyke T."/>
        </authorList>
    </citation>
    <scope>NUCLEOTIDE SEQUENCE</scope>
    <source>
        <strain evidence="1">GVMAG-M-3300010160-4</strain>
    </source>
</reference>
<evidence type="ECO:0000313" key="1">
    <source>
        <dbReference type="EMBL" id="QHS90105.1"/>
    </source>
</evidence>
<sequence length="100" mass="12411">MITLITWIELHLNFIDYENEIDNVEVFIDNVEIGFSTFDENYIRYDINVIWQINEEIELIIRYNFNNSQFEEKIFINMGNIYKQTIRKYEELDHRDRYCL</sequence>
<dbReference type="AlphaFoldDB" id="A0A6C0BCV8"/>
<accession>A0A6C0BCV8</accession>
<dbReference type="EMBL" id="MN739126">
    <property type="protein sequence ID" value="QHS90105.1"/>
    <property type="molecule type" value="Genomic_DNA"/>
</dbReference>
<proteinExistence type="predicted"/>
<protein>
    <submittedName>
        <fullName evidence="1">Uncharacterized protein</fullName>
    </submittedName>
</protein>